<proteinExistence type="predicted"/>
<comment type="caution">
    <text evidence="1">The sequence shown here is derived from an EMBL/GenBank/DDBJ whole genome shotgun (WGS) entry which is preliminary data.</text>
</comment>
<dbReference type="EMBL" id="JAJJMA010008406">
    <property type="protein sequence ID" value="MCL7022136.1"/>
    <property type="molecule type" value="Genomic_DNA"/>
</dbReference>
<protein>
    <submittedName>
        <fullName evidence="1">Uncharacterized protein</fullName>
    </submittedName>
</protein>
<organism evidence="1 2">
    <name type="scientific">Papaver nudicaule</name>
    <name type="common">Iceland poppy</name>
    <dbReference type="NCBI Taxonomy" id="74823"/>
    <lineage>
        <taxon>Eukaryota</taxon>
        <taxon>Viridiplantae</taxon>
        <taxon>Streptophyta</taxon>
        <taxon>Embryophyta</taxon>
        <taxon>Tracheophyta</taxon>
        <taxon>Spermatophyta</taxon>
        <taxon>Magnoliopsida</taxon>
        <taxon>Ranunculales</taxon>
        <taxon>Papaveraceae</taxon>
        <taxon>Papaveroideae</taxon>
        <taxon>Papaver</taxon>
    </lineage>
</organism>
<feature type="non-terminal residue" evidence="1">
    <location>
        <position position="1"/>
    </location>
</feature>
<sequence length="99" mass="11258">MCLVLDSEDVLPNFNCGAQEGQHFEMNNLAPKIKEGPREIVDSSSSSCKKDEFCSGMLLWLRTAALDPCKPKQPLEKLRKRQILKARECLSLDSTEYPW</sequence>
<keyword evidence="2" id="KW-1185">Reference proteome</keyword>
<dbReference type="AlphaFoldDB" id="A0AA41RR27"/>
<evidence type="ECO:0000313" key="2">
    <source>
        <dbReference type="Proteomes" id="UP001177140"/>
    </source>
</evidence>
<accession>A0AA41RR27</accession>
<dbReference type="Proteomes" id="UP001177140">
    <property type="component" value="Unassembled WGS sequence"/>
</dbReference>
<reference evidence="1" key="1">
    <citation type="submission" date="2022-03" db="EMBL/GenBank/DDBJ databases">
        <title>A functionally conserved STORR gene fusion in Papaver species that diverged 16.8 million years ago.</title>
        <authorList>
            <person name="Catania T."/>
        </authorList>
    </citation>
    <scope>NUCLEOTIDE SEQUENCE</scope>
    <source>
        <strain evidence="1">S-191538</strain>
    </source>
</reference>
<name>A0AA41RR27_PAPNU</name>
<evidence type="ECO:0000313" key="1">
    <source>
        <dbReference type="EMBL" id="MCL7022136.1"/>
    </source>
</evidence>
<gene>
    <name evidence="1" type="ORF">MKW94_020931</name>
</gene>